<reference evidence="5 6" key="1">
    <citation type="journal article" date="2018" name="Proc. Natl. Acad. Sci. U.S.A.">
        <title>Draft genome sequence of Camellia sinensis var. sinensis provides insights into the evolution of the tea genome and tea quality.</title>
        <authorList>
            <person name="Wei C."/>
            <person name="Yang H."/>
            <person name="Wang S."/>
            <person name="Zhao J."/>
            <person name="Liu C."/>
            <person name="Gao L."/>
            <person name="Xia E."/>
            <person name="Lu Y."/>
            <person name="Tai Y."/>
            <person name="She G."/>
            <person name="Sun J."/>
            <person name="Cao H."/>
            <person name="Tong W."/>
            <person name="Gao Q."/>
            <person name="Li Y."/>
            <person name="Deng W."/>
            <person name="Jiang X."/>
            <person name="Wang W."/>
            <person name="Chen Q."/>
            <person name="Zhang S."/>
            <person name="Li H."/>
            <person name="Wu J."/>
            <person name="Wang P."/>
            <person name="Li P."/>
            <person name="Shi C."/>
            <person name="Zheng F."/>
            <person name="Jian J."/>
            <person name="Huang B."/>
            <person name="Shan D."/>
            <person name="Shi M."/>
            <person name="Fang C."/>
            <person name="Yue Y."/>
            <person name="Li F."/>
            <person name="Li D."/>
            <person name="Wei S."/>
            <person name="Han B."/>
            <person name="Jiang C."/>
            <person name="Yin Y."/>
            <person name="Xia T."/>
            <person name="Zhang Z."/>
            <person name="Bennetzen J.L."/>
            <person name="Zhao S."/>
            <person name="Wan X."/>
        </authorList>
    </citation>
    <scope>NUCLEOTIDE SEQUENCE [LARGE SCALE GENOMIC DNA]</scope>
    <source>
        <strain evidence="6">cv. Shuchazao</strain>
        <tissue evidence="5">Leaf</tissue>
    </source>
</reference>
<dbReference type="SMART" id="SM00360">
    <property type="entry name" value="RRM"/>
    <property type="match status" value="2"/>
</dbReference>
<dbReference type="EMBL" id="SDRB02004655">
    <property type="protein sequence ID" value="THG15541.1"/>
    <property type="molecule type" value="Genomic_DNA"/>
</dbReference>
<feature type="domain" description="RRM" evidence="4">
    <location>
        <begin position="90"/>
        <end position="167"/>
    </location>
</feature>
<sequence length="398" mass="43611">MESEHRKLFVGGISQETKEENLKEHFIKYGEVIESEIIRDRTTGNGRGFGFVTLADLSVVATVLQDEHIILGRKVEVKVAKPKDEQLSNKKIFVGGLPPSLTGEELKEYFGKFGAITDGVVICDKESNRSRGFGFVTFDSENVVNNILQNKFYELNGKSVEVKKATPKHNSSRHTYVYETNHIGSIYLPNFHHPFGCMPSYGYAYPSSCNPLGCGNSYLYPNGWDNNVYIPHLPIFAENYVGRNTCYGVENYCFPNGGITTEGNFDENITGRGNVQTNDDGENLLIPAANGTSGEDDLENIEIIAEGNFDENVASGNVQTNDDAENLLIPAANGNSVGVILSRTNDGGENDIPKSVVPNCMILSQTNGGAFLSEEDEAEHDLEHQKGADCQLTPCNSS</sequence>
<accession>A0A4S4EGG4</accession>
<protein>
    <recommendedName>
        <fullName evidence="4">RRM domain-containing protein</fullName>
    </recommendedName>
</protein>
<keyword evidence="1" id="KW-0677">Repeat</keyword>
<dbReference type="PANTHER" id="PTHR48032:SF6">
    <property type="entry name" value="RNA-BINDING (RRM_RBD_RNP MOTIFS) FAMILY PROTEIN"/>
    <property type="match status" value="1"/>
</dbReference>
<dbReference type="InterPro" id="IPR000504">
    <property type="entry name" value="RRM_dom"/>
</dbReference>
<dbReference type="Proteomes" id="UP000306102">
    <property type="component" value="Unassembled WGS sequence"/>
</dbReference>
<evidence type="ECO:0000256" key="3">
    <source>
        <dbReference type="PROSITE-ProRule" id="PRU00176"/>
    </source>
</evidence>
<gene>
    <name evidence="5" type="ORF">TEA_024735</name>
</gene>
<proteinExistence type="predicted"/>
<dbReference type="Gene3D" id="3.30.70.330">
    <property type="match status" value="2"/>
</dbReference>
<dbReference type="GO" id="GO:0006417">
    <property type="term" value="P:regulation of translation"/>
    <property type="evidence" value="ECO:0007669"/>
    <property type="project" value="TreeGrafter"/>
</dbReference>
<organism evidence="5 6">
    <name type="scientific">Camellia sinensis var. sinensis</name>
    <name type="common">China tea</name>
    <dbReference type="NCBI Taxonomy" id="542762"/>
    <lineage>
        <taxon>Eukaryota</taxon>
        <taxon>Viridiplantae</taxon>
        <taxon>Streptophyta</taxon>
        <taxon>Embryophyta</taxon>
        <taxon>Tracheophyta</taxon>
        <taxon>Spermatophyta</taxon>
        <taxon>Magnoliopsida</taxon>
        <taxon>eudicotyledons</taxon>
        <taxon>Gunneridae</taxon>
        <taxon>Pentapetalae</taxon>
        <taxon>asterids</taxon>
        <taxon>Ericales</taxon>
        <taxon>Theaceae</taxon>
        <taxon>Camellia</taxon>
    </lineage>
</organism>
<dbReference type="Pfam" id="PF00076">
    <property type="entry name" value="RRM_1"/>
    <property type="match status" value="2"/>
</dbReference>
<dbReference type="PANTHER" id="PTHR48032">
    <property type="entry name" value="RNA-BINDING PROTEIN MUSASHI HOMOLOG RBP6"/>
    <property type="match status" value="1"/>
</dbReference>
<dbReference type="InterPro" id="IPR035979">
    <property type="entry name" value="RBD_domain_sf"/>
</dbReference>
<evidence type="ECO:0000313" key="5">
    <source>
        <dbReference type="EMBL" id="THG15541.1"/>
    </source>
</evidence>
<evidence type="ECO:0000256" key="1">
    <source>
        <dbReference type="ARBA" id="ARBA00022737"/>
    </source>
</evidence>
<keyword evidence="2 3" id="KW-0694">RNA-binding</keyword>
<dbReference type="PROSITE" id="PS50102">
    <property type="entry name" value="RRM"/>
    <property type="match status" value="2"/>
</dbReference>
<dbReference type="SUPFAM" id="SSF54928">
    <property type="entry name" value="RNA-binding domain, RBD"/>
    <property type="match status" value="2"/>
</dbReference>
<evidence type="ECO:0000259" key="4">
    <source>
        <dbReference type="PROSITE" id="PS50102"/>
    </source>
</evidence>
<dbReference type="GO" id="GO:0003729">
    <property type="term" value="F:mRNA binding"/>
    <property type="evidence" value="ECO:0007669"/>
    <property type="project" value="TreeGrafter"/>
</dbReference>
<evidence type="ECO:0000256" key="2">
    <source>
        <dbReference type="ARBA" id="ARBA00022884"/>
    </source>
</evidence>
<evidence type="ECO:0000313" key="6">
    <source>
        <dbReference type="Proteomes" id="UP000306102"/>
    </source>
</evidence>
<keyword evidence="6" id="KW-1185">Reference proteome</keyword>
<comment type="caution">
    <text evidence="5">The sequence shown here is derived from an EMBL/GenBank/DDBJ whole genome shotgun (WGS) entry which is preliminary data.</text>
</comment>
<dbReference type="AlphaFoldDB" id="A0A4S4EGG4"/>
<dbReference type="InterPro" id="IPR012677">
    <property type="entry name" value="Nucleotide-bd_a/b_plait_sf"/>
</dbReference>
<feature type="domain" description="RRM" evidence="4">
    <location>
        <begin position="6"/>
        <end position="82"/>
    </location>
</feature>
<name>A0A4S4EGG4_CAMSN</name>
<dbReference type="STRING" id="542762.A0A4S4EGG4"/>